<evidence type="ECO:0000313" key="1">
    <source>
        <dbReference type="EMBL" id="AZQ92598.1"/>
    </source>
</evidence>
<dbReference type="Proteomes" id="UP000280228">
    <property type="component" value="Chromosome"/>
</dbReference>
<reference evidence="1 2" key="1">
    <citation type="submission" date="2018-12" db="EMBL/GenBank/DDBJ databases">
        <title>Persistence of Moraxella catarrhalis in Chronic Obstructive Pulmonary Disease and Regulation of the Hag/MID Adhesin.</title>
        <authorList>
            <person name="Murphy T."/>
            <person name="Zhao X."/>
            <person name="Vyas G."/>
            <person name="Aluvathingal J."/>
            <person name="Nadendla S."/>
            <person name="Tallon L."/>
            <person name="Tettelin H."/>
        </authorList>
    </citation>
    <scope>NUCLEOTIDE SEQUENCE [LARGE SCALE GENOMIC DNA]</scope>
    <source>
        <strain evidence="1 2">46P58B1</strain>
    </source>
</reference>
<dbReference type="EMBL" id="CP034662">
    <property type="protein sequence ID" value="AZQ92598.1"/>
    <property type="molecule type" value="Genomic_DNA"/>
</dbReference>
<name>A0A3S9QDB2_MORCA</name>
<dbReference type="RefSeq" id="WP_036336280.1">
    <property type="nucleotide sequence ID" value="NZ_CP007669.1"/>
</dbReference>
<organism evidence="1 2">
    <name type="scientific">Moraxella catarrhalis</name>
    <name type="common">Branhamella catarrhalis</name>
    <dbReference type="NCBI Taxonomy" id="480"/>
    <lineage>
        <taxon>Bacteria</taxon>
        <taxon>Pseudomonadati</taxon>
        <taxon>Pseudomonadota</taxon>
        <taxon>Gammaproteobacteria</taxon>
        <taxon>Moraxellales</taxon>
        <taxon>Moraxellaceae</taxon>
        <taxon>Moraxella</taxon>
    </lineage>
</organism>
<evidence type="ECO:0000313" key="2">
    <source>
        <dbReference type="Proteomes" id="UP000280228"/>
    </source>
</evidence>
<proteinExistence type="predicted"/>
<protein>
    <submittedName>
        <fullName evidence="1">Uncharacterized protein</fullName>
    </submittedName>
</protein>
<sequence length="101" mass="11716">MKATLKQLKQTQANSAVSIFVKTHRTHPENEQDAIALKNQLKVAEDRITEEHDKRTADAILVNITAQTDELDHNYNLVRWQFLQLSQKRPYFVCLLMPKSV</sequence>
<gene>
    <name evidence="1" type="ORF">EJK53_0347</name>
</gene>
<accession>A0A3S9QDB2</accession>
<dbReference type="AlphaFoldDB" id="A0A3S9QDB2"/>